<dbReference type="Proteomes" id="UP001189429">
    <property type="component" value="Unassembled WGS sequence"/>
</dbReference>
<keyword evidence="3" id="KW-1185">Reference proteome</keyword>
<proteinExistence type="predicted"/>
<reference evidence="2" key="1">
    <citation type="submission" date="2023-10" db="EMBL/GenBank/DDBJ databases">
        <authorList>
            <person name="Chen Y."/>
            <person name="Shah S."/>
            <person name="Dougan E. K."/>
            <person name="Thang M."/>
            <person name="Chan C."/>
        </authorList>
    </citation>
    <scope>NUCLEOTIDE SEQUENCE [LARGE SCALE GENOMIC DNA]</scope>
</reference>
<evidence type="ECO:0000313" key="2">
    <source>
        <dbReference type="EMBL" id="CAK0904273.1"/>
    </source>
</evidence>
<gene>
    <name evidence="2" type="ORF">PCOR1329_LOCUS80364</name>
</gene>
<feature type="region of interest" description="Disordered" evidence="1">
    <location>
        <begin position="49"/>
        <end position="134"/>
    </location>
</feature>
<accession>A0ABN9XXQ9</accession>
<evidence type="ECO:0000256" key="1">
    <source>
        <dbReference type="SAM" id="MobiDB-lite"/>
    </source>
</evidence>
<feature type="compositionally biased region" description="Basic residues" evidence="1">
    <location>
        <begin position="80"/>
        <end position="120"/>
    </location>
</feature>
<evidence type="ECO:0000313" key="3">
    <source>
        <dbReference type="Proteomes" id="UP001189429"/>
    </source>
</evidence>
<comment type="caution">
    <text evidence="2">The sequence shown here is derived from an EMBL/GenBank/DDBJ whole genome shotgun (WGS) entry which is preliminary data.</text>
</comment>
<name>A0ABN9XXQ9_9DINO</name>
<sequence length="134" mass="15765">ETTCTTFGSSFPSSARRRAGSRCRLEQRCIFWRLREGCPREPSIHNFRTVRQSGLRRRGQAGPGPPCYGEVRASSDAQQRGRRRRRLGQGRRRRPGPRRRLGRRLRRVRATRARRRRRRRPYLEECGPGPGWRG</sequence>
<dbReference type="EMBL" id="CAUYUJ010021381">
    <property type="protein sequence ID" value="CAK0904273.1"/>
    <property type="molecule type" value="Genomic_DNA"/>
</dbReference>
<feature type="non-terminal residue" evidence="2">
    <location>
        <position position="134"/>
    </location>
</feature>
<feature type="non-terminal residue" evidence="2">
    <location>
        <position position="1"/>
    </location>
</feature>
<protein>
    <submittedName>
        <fullName evidence="2">Uncharacterized protein</fullName>
    </submittedName>
</protein>
<organism evidence="2 3">
    <name type="scientific">Prorocentrum cordatum</name>
    <dbReference type="NCBI Taxonomy" id="2364126"/>
    <lineage>
        <taxon>Eukaryota</taxon>
        <taxon>Sar</taxon>
        <taxon>Alveolata</taxon>
        <taxon>Dinophyceae</taxon>
        <taxon>Prorocentrales</taxon>
        <taxon>Prorocentraceae</taxon>
        <taxon>Prorocentrum</taxon>
    </lineage>
</organism>